<evidence type="ECO:0000256" key="2">
    <source>
        <dbReference type="ARBA" id="ARBA00022771"/>
    </source>
</evidence>
<name>A0A1R2AVD3_9CILI</name>
<dbReference type="EMBL" id="MPUH01001321">
    <property type="protein sequence ID" value="OMJ68499.1"/>
    <property type="molecule type" value="Genomic_DNA"/>
</dbReference>
<keyword evidence="5" id="KW-0812">Transmembrane</keyword>
<dbReference type="SUPFAM" id="SSF57850">
    <property type="entry name" value="RING/U-box"/>
    <property type="match status" value="1"/>
</dbReference>
<feature type="domain" description="RING-type" evidence="6">
    <location>
        <begin position="481"/>
        <end position="525"/>
    </location>
</feature>
<keyword evidence="2 4" id="KW-0863">Zinc-finger</keyword>
<evidence type="ECO:0000313" key="7">
    <source>
        <dbReference type="EMBL" id="OMJ68499.1"/>
    </source>
</evidence>
<sequence>MIILLLSISCAQGFLNFITPDELKNLTAYEEIATFSPVQFLPNYGKLAFADVNDCEVNGNYDKEDVITIFQNDLDDYCEILELATSAKHAGGGAFVFILSDDDYYYYDKINYEGEELVYAYEGNDKIDIFCLIVYGGIDKALKDYKNSTVWVNYGYKTIPREYSPKIKYFMASDYSIDAIFFSELNDLDYYEDLSLYNLELVFLSDYDTYDYESGYCVNTNNSLAYDISYCLYSNDYATGYQKIMSTVIILNYYYSLPPNYYLYYFLSFLYDVYDTCFYDYGEECISEIVTYYEGVPNTDPYILVLHHTEFYLTIPCYSVNGVFIYTQGYLTEAYILGYYNSYYGCDDDCMYYELTDLNCKHECNSTVCGYDNLLCLQENNCFIFTYGDGYCSQSCLSDPDCETSLDSSSDDYPYLLLKILIPIIGGLLIILIVVFVLYIIYIKKKVKVSKDKEGSADVLNEGIKAITFTKKVPYNGEALCTIDLKSISVGEKVFVIPECKHIFHYDCIKAKQEEKTYQGCPICNQVRETEANRD</sequence>
<protein>
    <recommendedName>
        <fullName evidence="6">RING-type domain-containing protein</fullName>
    </recommendedName>
</protein>
<reference evidence="7 8" key="1">
    <citation type="submission" date="2016-11" db="EMBL/GenBank/DDBJ databases">
        <title>The macronuclear genome of Stentor coeruleus: a giant cell with tiny introns.</title>
        <authorList>
            <person name="Slabodnick M."/>
            <person name="Ruby J.G."/>
            <person name="Reiff S.B."/>
            <person name="Swart E.C."/>
            <person name="Gosai S."/>
            <person name="Prabakaran S."/>
            <person name="Witkowska E."/>
            <person name="Larue G.E."/>
            <person name="Fisher S."/>
            <person name="Freeman R.M."/>
            <person name="Gunawardena J."/>
            <person name="Chu W."/>
            <person name="Stover N.A."/>
            <person name="Gregory B.D."/>
            <person name="Nowacki M."/>
            <person name="Derisi J."/>
            <person name="Roy S.W."/>
            <person name="Marshall W.F."/>
            <person name="Sood P."/>
        </authorList>
    </citation>
    <scope>NUCLEOTIDE SEQUENCE [LARGE SCALE GENOMIC DNA]</scope>
    <source>
        <strain evidence="7">WM001</strain>
    </source>
</reference>
<keyword evidence="8" id="KW-1185">Reference proteome</keyword>
<proteinExistence type="predicted"/>
<organism evidence="7 8">
    <name type="scientific">Stentor coeruleus</name>
    <dbReference type="NCBI Taxonomy" id="5963"/>
    <lineage>
        <taxon>Eukaryota</taxon>
        <taxon>Sar</taxon>
        <taxon>Alveolata</taxon>
        <taxon>Ciliophora</taxon>
        <taxon>Postciliodesmatophora</taxon>
        <taxon>Heterotrichea</taxon>
        <taxon>Heterotrichida</taxon>
        <taxon>Stentoridae</taxon>
        <taxon>Stentor</taxon>
    </lineage>
</organism>
<keyword evidence="3" id="KW-0862">Zinc</keyword>
<dbReference type="InterPro" id="IPR052788">
    <property type="entry name" value="RING-type_E3_ligase_ATL"/>
</dbReference>
<gene>
    <name evidence="7" type="ORF">SteCoe_34022</name>
</gene>
<dbReference type="GO" id="GO:0008270">
    <property type="term" value="F:zinc ion binding"/>
    <property type="evidence" value="ECO:0007669"/>
    <property type="project" value="UniProtKB-KW"/>
</dbReference>
<keyword evidence="1" id="KW-0479">Metal-binding</keyword>
<evidence type="ECO:0000256" key="3">
    <source>
        <dbReference type="ARBA" id="ARBA00022833"/>
    </source>
</evidence>
<accession>A0A1R2AVD3</accession>
<comment type="caution">
    <text evidence="7">The sequence shown here is derived from an EMBL/GenBank/DDBJ whole genome shotgun (WGS) entry which is preliminary data.</text>
</comment>
<keyword evidence="5" id="KW-0472">Membrane</keyword>
<dbReference type="PANTHER" id="PTHR45798:SF97">
    <property type="entry name" value="ALCOHOL-SENSITIVE RING FINGER PROTEIN 1"/>
    <property type="match status" value="1"/>
</dbReference>
<dbReference type="InterPro" id="IPR013083">
    <property type="entry name" value="Znf_RING/FYVE/PHD"/>
</dbReference>
<feature type="transmembrane region" description="Helical" evidence="5">
    <location>
        <begin position="420"/>
        <end position="443"/>
    </location>
</feature>
<dbReference type="PANTHER" id="PTHR45798">
    <property type="entry name" value="RING-H2 FINGER PROTEIN ATL61-RELATED-RELATED"/>
    <property type="match status" value="1"/>
</dbReference>
<evidence type="ECO:0000256" key="4">
    <source>
        <dbReference type="PROSITE-ProRule" id="PRU00175"/>
    </source>
</evidence>
<dbReference type="OrthoDB" id="8062037at2759"/>
<keyword evidence="5" id="KW-1133">Transmembrane helix</keyword>
<dbReference type="SMART" id="SM00184">
    <property type="entry name" value="RING"/>
    <property type="match status" value="1"/>
</dbReference>
<dbReference type="Gene3D" id="3.30.40.10">
    <property type="entry name" value="Zinc/RING finger domain, C3HC4 (zinc finger)"/>
    <property type="match status" value="1"/>
</dbReference>
<dbReference type="PROSITE" id="PS50089">
    <property type="entry name" value="ZF_RING_2"/>
    <property type="match status" value="1"/>
</dbReference>
<evidence type="ECO:0000256" key="5">
    <source>
        <dbReference type="SAM" id="Phobius"/>
    </source>
</evidence>
<dbReference type="AlphaFoldDB" id="A0A1R2AVD3"/>
<dbReference type="Pfam" id="PF17123">
    <property type="entry name" value="zf-RING_11"/>
    <property type="match status" value="1"/>
</dbReference>
<evidence type="ECO:0000313" key="8">
    <source>
        <dbReference type="Proteomes" id="UP000187209"/>
    </source>
</evidence>
<evidence type="ECO:0000256" key="1">
    <source>
        <dbReference type="ARBA" id="ARBA00022723"/>
    </source>
</evidence>
<evidence type="ECO:0000259" key="6">
    <source>
        <dbReference type="PROSITE" id="PS50089"/>
    </source>
</evidence>
<dbReference type="InterPro" id="IPR001841">
    <property type="entry name" value="Znf_RING"/>
</dbReference>
<dbReference type="Proteomes" id="UP000187209">
    <property type="component" value="Unassembled WGS sequence"/>
</dbReference>